<feature type="signal peptide" evidence="1">
    <location>
        <begin position="1"/>
        <end position="23"/>
    </location>
</feature>
<dbReference type="AlphaFoldDB" id="W7J530"/>
<keyword evidence="3" id="KW-1185">Reference proteome</keyword>
<accession>W7J530</accession>
<comment type="caution">
    <text evidence="2">The sequence shown here is derived from an EMBL/GenBank/DDBJ whole genome shotgun (WGS) entry which is preliminary data.</text>
</comment>
<dbReference type="eggNOG" id="COG2358">
    <property type="taxonomic scope" value="Bacteria"/>
</dbReference>
<name>W7J530_9PSEU</name>
<keyword evidence="2" id="KW-0675">Receptor</keyword>
<reference evidence="2 3" key="1">
    <citation type="journal article" date="2014" name="Genome Announc.">
        <title>Draft Genome Sequence of the Antitrypanosomally Active Sponge-Associated Bacterium Actinokineospora sp. Strain EG49.</title>
        <authorList>
            <person name="Harjes J."/>
            <person name="Ryu T."/>
            <person name="Abdelmohsen U.R."/>
            <person name="Moitinho-Silva L."/>
            <person name="Horn H."/>
            <person name="Ravasi T."/>
            <person name="Hentschel U."/>
        </authorList>
    </citation>
    <scope>NUCLEOTIDE SEQUENCE [LARGE SCALE GENOMIC DNA]</scope>
    <source>
        <strain evidence="2 3">EG49</strain>
    </source>
</reference>
<dbReference type="OrthoDB" id="5582316at2"/>
<dbReference type="Pfam" id="PF16868">
    <property type="entry name" value="NMT1_3"/>
    <property type="match status" value="1"/>
</dbReference>
<sequence>MNRRSALRLGLAALGLGAVGAGAAGLTGRAVGGHRGPARSLVVAAGEPGGFYVEFASLLAARLDADLGASVRPTDGSRSNLELVHDRRADLGLVLADSAATATGGGPPFPAPLPLRAIGRVYENYMQLVVAEEDPAGAVADLAGRRISLGAPGSGAALFGERLLAASGVTAAVDHRSLTEAAADLAAGRLDALLWSGGVPTPALVALAAARPIRLLDLTAALAPLRSAHGPVYQRVVVPPGTYGHRAAVATIGVANLLLTSPALPDDVAAAVARVLVRAAPDLIPPSAVGTQYLDLRSLITTAPVPLHPGAAAAYRDLHG</sequence>
<evidence type="ECO:0000313" key="2">
    <source>
        <dbReference type="EMBL" id="EWC64132.1"/>
    </source>
</evidence>
<dbReference type="InterPro" id="IPR011852">
    <property type="entry name" value="TRAP_TAXI"/>
</dbReference>
<proteinExistence type="predicted"/>
<dbReference type="PANTHER" id="PTHR42941:SF1">
    <property type="entry name" value="SLL1037 PROTEIN"/>
    <property type="match status" value="1"/>
</dbReference>
<dbReference type="SUPFAM" id="SSF53850">
    <property type="entry name" value="Periplasmic binding protein-like II"/>
    <property type="match status" value="1"/>
</dbReference>
<gene>
    <name evidence="2" type="ORF">UO65_0458</name>
</gene>
<dbReference type="NCBIfam" id="TIGR02122">
    <property type="entry name" value="TRAP_TAXI"/>
    <property type="match status" value="1"/>
</dbReference>
<protein>
    <submittedName>
        <fullName evidence="2">TRAP transporter solute receptor, TAXI family</fullName>
    </submittedName>
</protein>
<evidence type="ECO:0000256" key="1">
    <source>
        <dbReference type="SAM" id="SignalP"/>
    </source>
</evidence>
<evidence type="ECO:0000313" key="3">
    <source>
        <dbReference type="Proteomes" id="UP000019277"/>
    </source>
</evidence>
<dbReference type="Gene3D" id="3.40.190.10">
    <property type="entry name" value="Periplasmic binding protein-like II"/>
    <property type="match status" value="2"/>
</dbReference>
<dbReference type="PATRIC" id="fig|909613.9.peg.472"/>
<feature type="chain" id="PRO_5004894272" evidence="1">
    <location>
        <begin position="24"/>
        <end position="320"/>
    </location>
</feature>
<keyword evidence="1" id="KW-0732">Signal</keyword>
<dbReference type="STRING" id="909613.UO65_0458"/>
<dbReference type="PANTHER" id="PTHR42941">
    <property type="entry name" value="SLL1037 PROTEIN"/>
    <property type="match status" value="1"/>
</dbReference>
<dbReference type="RefSeq" id="WP_035278262.1">
    <property type="nucleotide sequence ID" value="NZ_AYXG01000020.1"/>
</dbReference>
<dbReference type="EMBL" id="AYXG01000020">
    <property type="protein sequence ID" value="EWC64132.1"/>
    <property type="molecule type" value="Genomic_DNA"/>
</dbReference>
<dbReference type="Proteomes" id="UP000019277">
    <property type="component" value="Unassembled WGS sequence"/>
</dbReference>
<organism evidence="2 3">
    <name type="scientific">Actinokineospora spheciospongiae</name>
    <dbReference type="NCBI Taxonomy" id="909613"/>
    <lineage>
        <taxon>Bacteria</taxon>
        <taxon>Bacillati</taxon>
        <taxon>Actinomycetota</taxon>
        <taxon>Actinomycetes</taxon>
        <taxon>Pseudonocardiales</taxon>
        <taxon>Pseudonocardiaceae</taxon>
        <taxon>Actinokineospora</taxon>
    </lineage>
</organism>